<dbReference type="InterPro" id="IPR013024">
    <property type="entry name" value="GGCT-like"/>
</dbReference>
<organism evidence="3 4">
    <name type="scientific">Rhizobium paknamense</name>
    <dbReference type="NCBI Taxonomy" id="1206817"/>
    <lineage>
        <taxon>Bacteria</taxon>
        <taxon>Pseudomonadati</taxon>
        <taxon>Pseudomonadota</taxon>
        <taxon>Alphaproteobacteria</taxon>
        <taxon>Hyphomicrobiales</taxon>
        <taxon>Rhizobiaceae</taxon>
        <taxon>Rhizobium/Agrobacterium group</taxon>
        <taxon>Rhizobium</taxon>
    </lineage>
</organism>
<dbReference type="CDD" id="cd06661">
    <property type="entry name" value="GGCT_like"/>
    <property type="match status" value="1"/>
</dbReference>
<name>A0ABU0IEI1_9HYPH</name>
<sequence>MNEFWVFGYGSLMWNPGFPFHERISARAHGYRRALCVRSWYHRGSEAEPGLVLGLDHGGSCHGVAFQVAAEDWPETLAYLRERELVTQVYKERRLRLTLADGRLVQALTYVVDRQHKQYAGALTVAEAIDIVRRANGHSGPNDAYVLNTVQHLRSMGIRDKWLEGVANGL</sequence>
<reference evidence="3 4" key="1">
    <citation type="submission" date="2023-07" db="EMBL/GenBank/DDBJ databases">
        <title>Genomic Encyclopedia of Type Strains, Phase IV (KMG-IV): sequencing the most valuable type-strain genomes for metagenomic binning, comparative biology and taxonomic classification.</title>
        <authorList>
            <person name="Goeker M."/>
        </authorList>
    </citation>
    <scope>NUCLEOTIDE SEQUENCE [LARGE SCALE GENOMIC DNA]</scope>
    <source>
        <strain evidence="3 4">DSM 100301</strain>
    </source>
</reference>
<protein>
    <recommendedName>
        <fullName evidence="1">glutathione-specific gamma-glutamylcyclotransferase</fullName>
        <ecNumber evidence="1">4.3.2.7</ecNumber>
    </recommendedName>
</protein>
<dbReference type="EMBL" id="JAUSWH010000009">
    <property type="protein sequence ID" value="MDQ0456566.1"/>
    <property type="molecule type" value="Genomic_DNA"/>
</dbReference>
<keyword evidence="4" id="KW-1185">Reference proteome</keyword>
<dbReference type="InterPro" id="IPR036568">
    <property type="entry name" value="GGCT-like_sf"/>
</dbReference>
<dbReference type="PANTHER" id="PTHR12192">
    <property type="entry name" value="CATION TRANSPORT PROTEIN CHAC-RELATED"/>
    <property type="match status" value="1"/>
</dbReference>
<dbReference type="SUPFAM" id="SSF110857">
    <property type="entry name" value="Gamma-glutamyl cyclotransferase-like"/>
    <property type="match status" value="1"/>
</dbReference>
<evidence type="ECO:0000313" key="3">
    <source>
        <dbReference type="EMBL" id="MDQ0456566.1"/>
    </source>
</evidence>
<dbReference type="Gene3D" id="3.10.490.10">
    <property type="entry name" value="Gamma-glutamyl cyclotransferase-like"/>
    <property type="match status" value="1"/>
</dbReference>
<comment type="caution">
    <text evidence="3">The sequence shown here is derived from an EMBL/GenBank/DDBJ whole genome shotgun (WGS) entry which is preliminary data.</text>
</comment>
<dbReference type="RefSeq" id="WP_307158758.1">
    <property type="nucleotide sequence ID" value="NZ_JAUSWH010000009.1"/>
</dbReference>
<dbReference type="EC" id="4.3.2.7" evidence="1"/>
<gene>
    <name evidence="3" type="ORF">QO005_002908</name>
</gene>
<dbReference type="Proteomes" id="UP001235269">
    <property type="component" value="Unassembled WGS sequence"/>
</dbReference>
<proteinExistence type="predicted"/>
<evidence type="ECO:0000256" key="2">
    <source>
        <dbReference type="ARBA" id="ARBA00023239"/>
    </source>
</evidence>
<accession>A0ABU0IEI1</accession>
<dbReference type="Pfam" id="PF04752">
    <property type="entry name" value="ChaC"/>
    <property type="match status" value="1"/>
</dbReference>
<dbReference type="PANTHER" id="PTHR12192:SF2">
    <property type="entry name" value="GLUTATHIONE-SPECIFIC GAMMA-GLUTAMYLCYCLOTRANSFERASE 2"/>
    <property type="match status" value="1"/>
</dbReference>
<keyword evidence="2" id="KW-0456">Lyase</keyword>
<evidence type="ECO:0000313" key="4">
    <source>
        <dbReference type="Proteomes" id="UP001235269"/>
    </source>
</evidence>
<dbReference type="InterPro" id="IPR006840">
    <property type="entry name" value="ChaC"/>
</dbReference>
<evidence type="ECO:0000256" key="1">
    <source>
        <dbReference type="ARBA" id="ARBA00012344"/>
    </source>
</evidence>